<reference evidence="2 3" key="1">
    <citation type="journal article" date="2012" name="PLoS Pathog.">
        <title>Diverse lifestyles and strategies of plant pathogenesis encoded in the genomes of eighteen Dothideomycetes fungi.</title>
        <authorList>
            <person name="Ohm R.A."/>
            <person name="Feau N."/>
            <person name="Henrissat B."/>
            <person name="Schoch C.L."/>
            <person name="Horwitz B.A."/>
            <person name="Barry K.W."/>
            <person name="Condon B.J."/>
            <person name="Copeland A.C."/>
            <person name="Dhillon B."/>
            <person name="Glaser F."/>
            <person name="Hesse C.N."/>
            <person name="Kosti I."/>
            <person name="LaButti K."/>
            <person name="Lindquist E.A."/>
            <person name="Lucas S."/>
            <person name="Salamov A.A."/>
            <person name="Bradshaw R.E."/>
            <person name="Ciuffetti L."/>
            <person name="Hamelin R.C."/>
            <person name="Kema G.H.J."/>
            <person name="Lawrence C."/>
            <person name="Scott J.A."/>
            <person name="Spatafora J.W."/>
            <person name="Turgeon B.G."/>
            <person name="de Wit P.J.G.M."/>
            <person name="Zhong S."/>
            <person name="Goodwin S.B."/>
            <person name="Grigoriev I.V."/>
        </authorList>
    </citation>
    <scope>NUCLEOTIDE SEQUENCE [LARGE SCALE GENOMIC DNA]</scope>
    <source>
        <strain evidence="2 3">UAMH 10762</strain>
    </source>
</reference>
<dbReference type="eggNOG" id="ENOG502S9JB">
    <property type="taxonomic scope" value="Eukaryota"/>
</dbReference>
<gene>
    <name evidence="2" type="ORF">BAUCODRAFT_542157</name>
</gene>
<dbReference type="HOGENOM" id="CLU_058251_0_0_1"/>
<dbReference type="OMA" id="IDDQTWF"/>
<proteinExistence type="predicted"/>
<feature type="transmembrane region" description="Helical" evidence="1">
    <location>
        <begin position="249"/>
        <end position="270"/>
    </location>
</feature>
<feature type="transmembrane region" description="Helical" evidence="1">
    <location>
        <begin position="223"/>
        <end position="243"/>
    </location>
</feature>
<name>M2N8N8_BAUPA</name>
<dbReference type="EMBL" id="KB445557">
    <property type="protein sequence ID" value="EMC95459.1"/>
    <property type="molecule type" value="Genomic_DNA"/>
</dbReference>
<evidence type="ECO:0008006" key="4">
    <source>
        <dbReference type="Google" id="ProtNLM"/>
    </source>
</evidence>
<evidence type="ECO:0000313" key="3">
    <source>
        <dbReference type="Proteomes" id="UP000011761"/>
    </source>
</evidence>
<protein>
    <recommendedName>
        <fullName evidence="4">Methyltransferase domain-containing protein</fullName>
    </recommendedName>
</protein>
<keyword evidence="1" id="KW-0472">Membrane</keyword>
<dbReference type="KEGG" id="bcom:BAUCODRAFT_542157"/>
<sequence>MFTIASLIDLFNFRVPGRRWQLFEISDLDITPTFVKHCCQNTLTAQWTQRMPIVQQQAPAELAAAALCTAFDTIEDIDTADWRVIDFCSGGGGPVPVIERLFNHKRRLDGKKAIPFRLSDLHPNLDAWMDHAARSWNLSFIPQPVDASNPPFSAISATTTESNIQHDARQHGYTSDGSKVARLYCLSFHHFDDETAKEVLRSTLKTSDAFAIVELQERRVGSLLLMLLEFWLLFVVIALWFWHDNAHLLLTYAIPVLPFIHCFDGLVSCLRTRTFDETMSLIEAVQGNCESRQTSGGGVLQGGWHFTHTRQLHTWPLGYMTVIFGKAVDSEGSLIASS</sequence>
<dbReference type="GeneID" id="19115318"/>
<keyword evidence="1" id="KW-1133">Transmembrane helix</keyword>
<organism evidence="2 3">
    <name type="scientific">Baudoinia panamericana (strain UAMH 10762)</name>
    <name type="common">Angels' share fungus</name>
    <name type="synonym">Baudoinia compniacensis (strain UAMH 10762)</name>
    <dbReference type="NCBI Taxonomy" id="717646"/>
    <lineage>
        <taxon>Eukaryota</taxon>
        <taxon>Fungi</taxon>
        <taxon>Dikarya</taxon>
        <taxon>Ascomycota</taxon>
        <taxon>Pezizomycotina</taxon>
        <taxon>Dothideomycetes</taxon>
        <taxon>Dothideomycetidae</taxon>
        <taxon>Mycosphaerellales</taxon>
        <taxon>Teratosphaeriaceae</taxon>
        <taxon>Baudoinia</taxon>
    </lineage>
</organism>
<dbReference type="AlphaFoldDB" id="M2N8N8"/>
<dbReference type="RefSeq" id="XP_007677916.1">
    <property type="nucleotide sequence ID" value="XM_007679726.1"/>
</dbReference>
<keyword evidence="1" id="KW-0812">Transmembrane</keyword>
<dbReference type="Proteomes" id="UP000011761">
    <property type="component" value="Unassembled WGS sequence"/>
</dbReference>
<evidence type="ECO:0000256" key="1">
    <source>
        <dbReference type="SAM" id="Phobius"/>
    </source>
</evidence>
<dbReference type="OrthoDB" id="2101715at2759"/>
<keyword evidence="3" id="KW-1185">Reference proteome</keyword>
<accession>M2N8N8</accession>
<evidence type="ECO:0000313" key="2">
    <source>
        <dbReference type="EMBL" id="EMC95459.1"/>
    </source>
</evidence>